<feature type="domain" description="Peptidase A1" evidence="1">
    <location>
        <begin position="1"/>
        <end position="107"/>
    </location>
</feature>
<proteinExistence type="predicted"/>
<dbReference type="PROSITE" id="PS51767">
    <property type="entry name" value="PEPTIDASE_A1"/>
    <property type="match status" value="1"/>
</dbReference>
<dbReference type="InterPro" id="IPR021109">
    <property type="entry name" value="Peptidase_aspartic_dom_sf"/>
</dbReference>
<dbReference type="SUPFAM" id="SSF50630">
    <property type="entry name" value="Acid proteases"/>
    <property type="match status" value="1"/>
</dbReference>
<accession>A0A1B7TI85</accession>
<gene>
    <name evidence="2" type="ORF">HANVADRAFT_47131</name>
</gene>
<organism evidence="2 3">
    <name type="scientific">Hanseniaspora valbyensis NRRL Y-1626</name>
    <dbReference type="NCBI Taxonomy" id="766949"/>
    <lineage>
        <taxon>Eukaryota</taxon>
        <taxon>Fungi</taxon>
        <taxon>Dikarya</taxon>
        <taxon>Ascomycota</taxon>
        <taxon>Saccharomycotina</taxon>
        <taxon>Saccharomycetes</taxon>
        <taxon>Saccharomycodales</taxon>
        <taxon>Saccharomycodaceae</taxon>
        <taxon>Hanseniaspora</taxon>
    </lineage>
</organism>
<keyword evidence="3" id="KW-1185">Reference proteome</keyword>
<dbReference type="Gene3D" id="2.40.70.10">
    <property type="entry name" value="Acid Proteases"/>
    <property type="match status" value="1"/>
</dbReference>
<dbReference type="Proteomes" id="UP000092321">
    <property type="component" value="Unassembled WGS sequence"/>
</dbReference>
<protein>
    <recommendedName>
        <fullName evidence="1">Peptidase A1 domain-containing protein</fullName>
    </recommendedName>
</protein>
<reference evidence="3" key="1">
    <citation type="journal article" date="2016" name="Proc. Natl. Acad. Sci. U.S.A.">
        <title>Comparative genomics of biotechnologically important yeasts.</title>
        <authorList>
            <person name="Riley R."/>
            <person name="Haridas S."/>
            <person name="Wolfe K.H."/>
            <person name="Lopes M.R."/>
            <person name="Hittinger C.T."/>
            <person name="Goeker M."/>
            <person name="Salamov A.A."/>
            <person name="Wisecaver J.H."/>
            <person name="Long T.M."/>
            <person name="Calvey C.H."/>
            <person name="Aerts A.L."/>
            <person name="Barry K.W."/>
            <person name="Choi C."/>
            <person name="Clum A."/>
            <person name="Coughlan A.Y."/>
            <person name="Deshpande S."/>
            <person name="Douglass A.P."/>
            <person name="Hanson S.J."/>
            <person name="Klenk H.-P."/>
            <person name="LaButti K.M."/>
            <person name="Lapidus A."/>
            <person name="Lindquist E.A."/>
            <person name="Lipzen A.M."/>
            <person name="Meier-Kolthoff J.P."/>
            <person name="Ohm R.A."/>
            <person name="Otillar R.P."/>
            <person name="Pangilinan J.L."/>
            <person name="Peng Y."/>
            <person name="Rokas A."/>
            <person name="Rosa C.A."/>
            <person name="Scheuner C."/>
            <person name="Sibirny A.A."/>
            <person name="Slot J.C."/>
            <person name="Stielow J.B."/>
            <person name="Sun H."/>
            <person name="Kurtzman C.P."/>
            <person name="Blackwell M."/>
            <person name="Grigoriev I.V."/>
            <person name="Jeffries T.W."/>
        </authorList>
    </citation>
    <scope>NUCLEOTIDE SEQUENCE [LARGE SCALE GENOMIC DNA]</scope>
    <source>
        <strain evidence="3">NRRL Y-1626</strain>
    </source>
</reference>
<dbReference type="EMBL" id="LXPE01000003">
    <property type="protein sequence ID" value="OBA28446.1"/>
    <property type="molecule type" value="Genomic_DNA"/>
</dbReference>
<dbReference type="Pfam" id="PF00026">
    <property type="entry name" value="Asp"/>
    <property type="match status" value="1"/>
</dbReference>
<evidence type="ECO:0000313" key="2">
    <source>
        <dbReference type="EMBL" id="OBA28446.1"/>
    </source>
</evidence>
<sequence>MKPYEVSYGDGVKISGVWVKDQIYYDRSQIHDLNKTSLFYFGSIIESNQPSGYAVLGLGIVHVNKDTASLPLYFYKNDVIKYPICFISSNKRKQTGKLIFGGMSHNH</sequence>
<evidence type="ECO:0000313" key="3">
    <source>
        <dbReference type="Proteomes" id="UP000092321"/>
    </source>
</evidence>
<comment type="caution">
    <text evidence="2">The sequence shown here is derived from an EMBL/GenBank/DDBJ whole genome shotgun (WGS) entry which is preliminary data.</text>
</comment>
<dbReference type="InterPro" id="IPR033121">
    <property type="entry name" value="PEPTIDASE_A1"/>
</dbReference>
<evidence type="ECO:0000259" key="1">
    <source>
        <dbReference type="PROSITE" id="PS51767"/>
    </source>
</evidence>
<name>A0A1B7TI85_9ASCO</name>
<dbReference type="AlphaFoldDB" id="A0A1B7TI85"/>